<sequence>MKNNDDLFDKDIRNRLKMENMKVPEEINKKIDDTINNLGKRKRNYKKASGICAACIAGTIIFGVTMPTYAQNIPILGKIFERFDSRIYENYDKYASDLNITKESNGYRVTINKIVYDTLDLEVFYTIQSDKPLEDGLDLLDIKLGINNNFISSGFGGRGEKVDDFTYVGVKDYSIANEEFAKGELKKNILGEDIKIPNNFDLNINISSLGNITEDVKIEGDWNFNIPISDELVRENIKEQNLNINLGDELKGVELNKLIQTPINTVLQVTETRDLHDYSTLSFVIFDDKGRYLYSKSGTGIGDIEKNENSKLFTSYNFKEVYDDSKSLTIIPYIQREDMNKKGDSNEVTFPKEFKEKLNLNGETEIRLDNGEIYSKIKKIESVEKGTRLYYESKYSIYGAPSYIINNETGEKIEPIGNKEGGYTDNIKYVSGNEFYIDFKEELVGNNYTVVFSDRSNYEPYGESIKIDLK</sequence>
<dbReference type="KEGG" id="cpf:CPF_0713"/>
<gene>
    <name evidence="4" type="ordered locus">CPF_0713</name>
</gene>
<dbReference type="PaxDb" id="195103-CPF_0713"/>
<dbReference type="Pfam" id="PF13786">
    <property type="entry name" value="DUF4179"/>
    <property type="match status" value="1"/>
</dbReference>
<dbReference type="Gene3D" id="2.60.40.1630">
    <property type="entry name" value="bacillus anthracis domain"/>
    <property type="match status" value="1"/>
</dbReference>
<dbReference type="eggNOG" id="COG5662">
    <property type="taxonomic scope" value="Bacteria"/>
</dbReference>
<evidence type="ECO:0000313" key="4">
    <source>
        <dbReference type="EMBL" id="ABG83508.1"/>
    </source>
</evidence>
<protein>
    <recommendedName>
        <fullName evidence="6">DUF4179 domain-containing protein</fullName>
    </recommendedName>
</protein>
<dbReference type="AlphaFoldDB" id="A0A0H2YRG4"/>
<evidence type="ECO:0000259" key="2">
    <source>
        <dbReference type="Pfam" id="PF13786"/>
    </source>
</evidence>
<dbReference type="Proteomes" id="UP000001823">
    <property type="component" value="Chromosome"/>
</dbReference>
<dbReference type="Pfam" id="PF18705">
    <property type="entry name" value="DUF5643"/>
    <property type="match status" value="1"/>
</dbReference>
<proteinExistence type="predicted"/>
<dbReference type="Gene3D" id="2.60.40.1640">
    <property type="entry name" value="Conserved domain protein"/>
    <property type="match status" value="1"/>
</dbReference>
<evidence type="ECO:0008006" key="6">
    <source>
        <dbReference type="Google" id="ProtNLM"/>
    </source>
</evidence>
<dbReference type="RefSeq" id="WP_011590326.1">
    <property type="nucleotide sequence ID" value="NC_008261.1"/>
</dbReference>
<reference evidence="4 5" key="1">
    <citation type="journal article" date="2006" name="Genome Res.">
        <title>Skewed genomic variability in strains of the toxigenic bacterial pathogen, Clostridium perfringens.</title>
        <authorList>
            <person name="Myers G.S."/>
            <person name="Rasko D.A."/>
            <person name="Cheung J.K."/>
            <person name="Ravel J."/>
            <person name="Seshadri R."/>
            <person name="Deboy R.T."/>
            <person name="Ren Q."/>
            <person name="Varga J."/>
            <person name="Awad M.M."/>
            <person name="Brinkac L.M."/>
            <person name="Daugherty S.C."/>
            <person name="Haft D.H."/>
            <person name="Dodson R.J."/>
            <person name="Madupu R."/>
            <person name="Nelson W.C."/>
            <person name="Rosovitz M.J."/>
            <person name="Sullivan S.A."/>
            <person name="Khouri H."/>
            <person name="Dimitrov G.I."/>
            <person name="Watkins K.L."/>
            <person name="Mulligan S."/>
            <person name="Benton J."/>
            <person name="Radune D."/>
            <person name="Fisher D.J."/>
            <person name="Atkins H.S."/>
            <person name="Hiscox T."/>
            <person name="Jost B.H."/>
            <person name="Billington S.J."/>
            <person name="Songer J.G."/>
            <person name="McClane B.A."/>
            <person name="Titball R.W."/>
            <person name="Rood J.I."/>
            <person name="Melville S.B."/>
            <person name="Paulsen I.T."/>
        </authorList>
    </citation>
    <scope>NUCLEOTIDE SEQUENCE [LARGE SCALE GENOMIC DNA]</scope>
    <source>
        <strain evidence="5">ATCC 13124 / DSM 756 / JCM 1290 / NCIMB 6125 / NCTC 8237 / S 107 / Type A</strain>
    </source>
</reference>
<feature type="domain" description="DUF4179" evidence="2">
    <location>
        <begin position="40"/>
        <end position="129"/>
    </location>
</feature>
<dbReference type="STRING" id="195103.CPF_0713"/>
<evidence type="ECO:0000313" key="5">
    <source>
        <dbReference type="Proteomes" id="UP000001823"/>
    </source>
</evidence>
<keyword evidence="1" id="KW-0812">Transmembrane</keyword>
<keyword evidence="1" id="KW-0472">Membrane</keyword>
<evidence type="ECO:0000259" key="3">
    <source>
        <dbReference type="Pfam" id="PF18705"/>
    </source>
</evidence>
<evidence type="ECO:0000256" key="1">
    <source>
        <dbReference type="SAM" id="Phobius"/>
    </source>
</evidence>
<organism evidence="4 5">
    <name type="scientific">Clostridium perfringens (strain ATCC 13124 / DSM 756 / JCM 1290 / NCIMB 6125 / NCTC 8237 / Type A)</name>
    <dbReference type="NCBI Taxonomy" id="195103"/>
    <lineage>
        <taxon>Bacteria</taxon>
        <taxon>Bacillati</taxon>
        <taxon>Bacillota</taxon>
        <taxon>Clostridia</taxon>
        <taxon>Eubacteriales</taxon>
        <taxon>Clostridiaceae</taxon>
        <taxon>Clostridium</taxon>
    </lineage>
</organism>
<dbReference type="HOGENOM" id="CLU_592788_0_0_9"/>
<dbReference type="InterPro" id="IPR040680">
    <property type="entry name" value="DUF5643"/>
</dbReference>
<accession>A0A0H2YRG4</accession>
<dbReference type="InterPro" id="IPR025436">
    <property type="entry name" value="DUF4179"/>
</dbReference>
<dbReference type="EMBL" id="CP000246">
    <property type="protein sequence ID" value="ABG83508.1"/>
    <property type="molecule type" value="Genomic_DNA"/>
</dbReference>
<feature type="domain" description="DUF5643" evidence="3">
    <location>
        <begin position="239"/>
        <end position="350"/>
    </location>
</feature>
<feature type="transmembrane region" description="Helical" evidence="1">
    <location>
        <begin position="48"/>
        <end position="70"/>
    </location>
</feature>
<keyword evidence="5" id="KW-1185">Reference proteome</keyword>
<name>A0A0H2YRG4_CLOP1</name>
<keyword evidence="1" id="KW-1133">Transmembrane helix</keyword>